<dbReference type="InterPro" id="IPR025660">
    <property type="entry name" value="Pept_his_AS"/>
</dbReference>
<dbReference type="AlphaFoldDB" id="A0A3L6RV75"/>
<dbReference type="InterPro" id="IPR039417">
    <property type="entry name" value="Peptidase_C1A_papain-like"/>
</dbReference>
<evidence type="ECO:0000259" key="4">
    <source>
        <dbReference type="SMART" id="SM00645"/>
    </source>
</evidence>
<dbReference type="InterPro" id="IPR000668">
    <property type="entry name" value="Peptidase_C1A_C"/>
</dbReference>
<dbReference type="SUPFAM" id="SSF54001">
    <property type="entry name" value="Cysteine proteinases"/>
    <property type="match status" value="1"/>
</dbReference>
<accession>A0A3L6RV75</accession>
<dbReference type="SMART" id="SM00645">
    <property type="entry name" value="Pept_C1"/>
    <property type="match status" value="1"/>
</dbReference>
<sequence>MDDETIGASYGSDRSTAQQQQQASEAAVFIPRQFRRSWTATAAATAVGLAPPWIGSYAESDYPYTGMQGQCRRGKTGHRTARIRGSQAMQRNNEAALERVMAEQPVTVAIDASSHNFQFYNSGVFSGPCSTNLNHAVTAVGYGAEPGGGRKYWIVKNWWGKSWGKEGYVRMERRVRASEGTCGIALAPSYPVMG</sequence>
<protein>
    <submittedName>
        <fullName evidence="5">Ervatamin-B-like</fullName>
    </submittedName>
</protein>
<dbReference type="EMBL" id="PQIB02000007">
    <property type="protein sequence ID" value="RLN09702.1"/>
    <property type="molecule type" value="Genomic_DNA"/>
</dbReference>
<organism evidence="5 6">
    <name type="scientific">Panicum miliaceum</name>
    <name type="common">Proso millet</name>
    <name type="synonym">Broomcorn millet</name>
    <dbReference type="NCBI Taxonomy" id="4540"/>
    <lineage>
        <taxon>Eukaryota</taxon>
        <taxon>Viridiplantae</taxon>
        <taxon>Streptophyta</taxon>
        <taxon>Embryophyta</taxon>
        <taxon>Tracheophyta</taxon>
        <taxon>Spermatophyta</taxon>
        <taxon>Magnoliopsida</taxon>
        <taxon>Liliopsida</taxon>
        <taxon>Poales</taxon>
        <taxon>Poaceae</taxon>
        <taxon>PACMAD clade</taxon>
        <taxon>Panicoideae</taxon>
        <taxon>Panicodae</taxon>
        <taxon>Paniceae</taxon>
        <taxon>Panicinae</taxon>
        <taxon>Panicum</taxon>
        <taxon>Panicum sect. Panicum</taxon>
    </lineage>
</organism>
<dbReference type="CDD" id="cd02248">
    <property type="entry name" value="Peptidase_C1A"/>
    <property type="match status" value="1"/>
</dbReference>
<dbReference type="STRING" id="4540.A0A3L6RV75"/>
<keyword evidence="2" id="KW-1015">Disulfide bond</keyword>
<keyword evidence="6" id="KW-1185">Reference proteome</keyword>
<gene>
    <name evidence="5" type="ORF">C2845_PM11G04150</name>
</gene>
<dbReference type="Gene3D" id="3.90.70.10">
    <property type="entry name" value="Cysteine proteinases"/>
    <property type="match status" value="1"/>
</dbReference>
<evidence type="ECO:0000256" key="2">
    <source>
        <dbReference type="ARBA" id="ARBA00023157"/>
    </source>
</evidence>
<proteinExistence type="inferred from homology"/>
<evidence type="ECO:0000256" key="3">
    <source>
        <dbReference type="SAM" id="MobiDB-lite"/>
    </source>
</evidence>
<dbReference type="OrthoDB" id="190265at2759"/>
<feature type="region of interest" description="Disordered" evidence="3">
    <location>
        <begin position="1"/>
        <end position="24"/>
    </location>
</feature>
<evidence type="ECO:0000313" key="5">
    <source>
        <dbReference type="EMBL" id="RLN09702.1"/>
    </source>
</evidence>
<dbReference type="Proteomes" id="UP000275267">
    <property type="component" value="Unassembled WGS sequence"/>
</dbReference>
<evidence type="ECO:0000313" key="6">
    <source>
        <dbReference type="Proteomes" id="UP000275267"/>
    </source>
</evidence>
<comment type="similarity">
    <text evidence="1">Belongs to the peptidase C1 family.</text>
</comment>
<reference evidence="6" key="1">
    <citation type="journal article" date="2019" name="Nat. Commun.">
        <title>The genome of broomcorn millet.</title>
        <authorList>
            <person name="Zou C."/>
            <person name="Miki D."/>
            <person name="Li D."/>
            <person name="Tang Q."/>
            <person name="Xiao L."/>
            <person name="Rajput S."/>
            <person name="Deng P."/>
            <person name="Jia W."/>
            <person name="Huang R."/>
            <person name="Zhang M."/>
            <person name="Sun Y."/>
            <person name="Hu J."/>
            <person name="Fu X."/>
            <person name="Schnable P.S."/>
            <person name="Li F."/>
            <person name="Zhang H."/>
            <person name="Feng B."/>
            <person name="Zhu X."/>
            <person name="Liu R."/>
            <person name="Schnable J.C."/>
            <person name="Zhu J.-K."/>
            <person name="Zhang H."/>
        </authorList>
    </citation>
    <scope>NUCLEOTIDE SEQUENCE [LARGE SCALE GENOMIC DNA]</scope>
</reference>
<evidence type="ECO:0000256" key="1">
    <source>
        <dbReference type="ARBA" id="ARBA00008455"/>
    </source>
</evidence>
<dbReference type="InterPro" id="IPR038765">
    <property type="entry name" value="Papain-like_cys_pep_sf"/>
</dbReference>
<name>A0A3L6RV75_PANMI</name>
<dbReference type="PROSITE" id="PS00639">
    <property type="entry name" value="THIOL_PROTEASE_HIS"/>
    <property type="match status" value="1"/>
</dbReference>
<dbReference type="InterPro" id="IPR013128">
    <property type="entry name" value="Peptidase_C1A"/>
</dbReference>
<dbReference type="GO" id="GO:0008234">
    <property type="term" value="F:cysteine-type peptidase activity"/>
    <property type="evidence" value="ECO:0007669"/>
    <property type="project" value="InterPro"/>
</dbReference>
<comment type="caution">
    <text evidence="5">The sequence shown here is derived from an EMBL/GenBank/DDBJ whole genome shotgun (WGS) entry which is preliminary data.</text>
</comment>
<dbReference type="Pfam" id="PF00112">
    <property type="entry name" value="Peptidase_C1"/>
    <property type="match status" value="1"/>
</dbReference>
<dbReference type="GO" id="GO:0006508">
    <property type="term" value="P:proteolysis"/>
    <property type="evidence" value="ECO:0007669"/>
    <property type="project" value="InterPro"/>
</dbReference>
<dbReference type="PANTHER" id="PTHR12411">
    <property type="entry name" value="CYSTEINE PROTEASE FAMILY C1-RELATED"/>
    <property type="match status" value="1"/>
</dbReference>
<feature type="domain" description="Peptidase C1A papain C-terminal" evidence="4">
    <location>
        <begin position="6"/>
        <end position="192"/>
    </location>
</feature>